<dbReference type="PROSITE" id="PS50026">
    <property type="entry name" value="EGF_3"/>
    <property type="match status" value="1"/>
</dbReference>
<dbReference type="OrthoDB" id="5979503at2759"/>
<evidence type="ECO:0000313" key="10">
    <source>
        <dbReference type="Proteomes" id="UP001152795"/>
    </source>
</evidence>
<dbReference type="Gene3D" id="2.60.120.260">
    <property type="entry name" value="Galactose-binding domain-like"/>
    <property type="match status" value="1"/>
</dbReference>
<dbReference type="PANTHER" id="PTHR45713">
    <property type="entry name" value="FTP DOMAIN-CONTAINING PROTEIN"/>
    <property type="match status" value="1"/>
</dbReference>
<dbReference type="PROSITE" id="PS00022">
    <property type="entry name" value="EGF_1"/>
    <property type="match status" value="1"/>
</dbReference>
<keyword evidence="4" id="KW-0479">Metal-binding</keyword>
<keyword evidence="7 8" id="KW-1015">Disulfide bond</keyword>
<dbReference type="AlphaFoldDB" id="A0A7D9DRG7"/>
<proteinExistence type="inferred from homology"/>
<evidence type="ECO:0000313" key="9">
    <source>
        <dbReference type="EMBL" id="CAB3989528.1"/>
    </source>
</evidence>
<keyword evidence="6" id="KW-0106">Calcium</keyword>
<dbReference type="SUPFAM" id="SSF49785">
    <property type="entry name" value="Galactose-binding domain-like"/>
    <property type="match status" value="1"/>
</dbReference>
<keyword evidence="5" id="KW-0430">Lectin</keyword>
<keyword evidence="8" id="KW-0245">EGF-like domain</keyword>
<evidence type="ECO:0000256" key="2">
    <source>
        <dbReference type="ARBA" id="ARBA00010147"/>
    </source>
</evidence>
<evidence type="ECO:0000256" key="8">
    <source>
        <dbReference type="PROSITE-ProRule" id="PRU00076"/>
    </source>
</evidence>
<dbReference type="InterPro" id="IPR000742">
    <property type="entry name" value="EGF"/>
</dbReference>
<comment type="subunit">
    <text evidence="3">Homotrimer.</text>
</comment>
<comment type="caution">
    <text evidence="9">The sequence shown here is derived from an EMBL/GenBank/DDBJ whole genome shotgun (WGS) entry which is preliminary data.</text>
</comment>
<dbReference type="GO" id="GO:0046872">
    <property type="term" value="F:metal ion binding"/>
    <property type="evidence" value="ECO:0007669"/>
    <property type="project" value="UniProtKB-KW"/>
</dbReference>
<name>A0A7D9DRG7_PARCT</name>
<feature type="disulfide bond" evidence="8">
    <location>
        <begin position="55"/>
        <end position="72"/>
    </location>
</feature>
<dbReference type="SUPFAM" id="SSF57196">
    <property type="entry name" value="EGF/Laminin"/>
    <property type="match status" value="1"/>
</dbReference>
<evidence type="ECO:0000256" key="4">
    <source>
        <dbReference type="ARBA" id="ARBA00022723"/>
    </source>
</evidence>
<evidence type="ECO:0000256" key="3">
    <source>
        <dbReference type="ARBA" id="ARBA00011233"/>
    </source>
</evidence>
<protein>
    <submittedName>
        <fullName evidence="9">Fucolectin</fullName>
    </submittedName>
</protein>
<comment type="similarity">
    <text evidence="2">Belongs to the fucolectin family.</text>
</comment>
<sequence>MRNEDCFSFNVKKISSNLFLCELLNTSKFLDSENLMRDENFAHWYLQEPCSPSPCEKHGKCVVNSDGTAGSCKCFEKYEGKRCEIRIFDDPNFNFALNKPTSQKTRPNGGWKAVDGNRNPAWSSGSCTATQTLPRITDPQWWRVDLGEEIPLSRVVITNRGDCCGARLGNFAIKIGNSLDNDGLSNPTCAGDNLSVPTGQTKTFVCTPWIRGQYLVVQSYVNDVLTLCEVEVYAYTMKMIV</sequence>
<reference evidence="9" key="1">
    <citation type="submission" date="2020-04" db="EMBL/GenBank/DDBJ databases">
        <authorList>
            <person name="Alioto T."/>
            <person name="Alioto T."/>
            <person name="Gomez Garrido J."/>
        </authorList>
    </citation>
    <scope>NUCLEOTIDE SEQUENCE</scope>
    <source>
        <strain evidence="9">A484AB</strain>
    </source>
</reference>
<dbReference type="Pfam" id="PF22633">
    <property type="entry name" value="F5_F8_type_C_2"/>
    <property type="match status" value="1"/>
</dbReference>
<organism evidence="9 10">
    <name type="scientific">Paramuricea clavata</name>
    <name type="common">Red gorgonian</name>
    <name type="synonym">Violescent sea-whip</name>
    <dbReference type="NCBI Taxonomy" id="317549"/>
    <lineage>
        <taxon>Eukaryota</taxon>
        <taxon>Metazoa</taxon>
        <taxon>Cnidaria</taxon>
        <taxon>Anthozoa</taxon>
        <taxon>Octocorallia</taxon>
        <taxon>Malacalcyonacea</taxon>
        <taxon>Plexauridae</taxon>
        <taxon>Paramuricea</taxon>
    </lineage>
</organism>
<evidence type="ECO:0000256" key="7">
    <source>
        <dbReference type="ARBA" id="ARBA00023157"/>
    </source>
</evidence>
<dbReference type="InterPro" id="IPR008979">
    <property type="entry name" value="Galactose-bd-like_sf"/>
</dbReference>
<dbReference type="GO" id="GO:0010185">
    <property type="term" value="P:regulation of cellular defense response"/>
    <property type="evidence" value="ECO:0007669"/>
    <property type="project" value="UniProtKB-ARBA"/>
</dbReference>
<accession>A0A7D9DRG7</accession>
<evidence type="ECO:0000256" key="6">
    <source>
        <dbReference type="ARBA" id="ARBA00022837"/>
    </source>
</evidence>
<comment type="caution">
    <text evidence="8">Lacks conserved residue(s) required for the propagation of feature annotation.</text>
</comment>
<dbReference type="InterPro" id="IPR051941">
    <property type="entry name" value="BG_Antigen-Binding_Lectin"/>
</dbReference>
<dbReference type="Proteomes" id="UP001152795">
    <property type="component" value="Unassembled WGS sequence"/>
</dbReference>
<feature type="disulfide bond" evidence="8">
    <location>
        <begin position="74"/>
        <end position="83"/>
    </location>
</feature>
<evidence type="ECO:0000256" key="1">
    <source>
        <dbReference type="ARBA" id="ARBA00002219"/>
    </source>
</evidence>
<dbReference type="SMART" id="SM00607">
    <property type="entry name" value="FTP"/>
    <property type="match status" value="1"/>
</dbReference>
<evidence type="ECO:0000256" key="5">
    <source>
        <dbReference type="ARBA" id="ARBA00022734"/>
    </source>
</evidence>
<keyword evidence="10" id="KW-1185">Reference proteome</keyword>
<gene>
    <name evidence="9" type="ORF">PACLA_8A046046</name>
</gene>
<dbReference type="EMBL" id="CACRXK020001503">
    <property type="protein sequence ID" value="CAB3989528.1"/>
    <property type="molecule type" value="Genomic_DNA"/>
</dbReference>
<dbReference type="PANTHER" id="PTHR45713:SF6">
    <property type="entry name" value="F5_8 TYPE C DOMAIN-CONTAINING PROTEIN"/>
    <property type="match status" value="1"/>
</dbReference>
<comment type="function">
    <text evidence="1">Acts as a defensive agent. Recognizes blood group fucosylated oligosaccharides including A, B, H and Lewis B-type antigens. Does not recognize Lewis A antigen and has low affinity for monovalent haptens.</text>
</comment>
<dbReference type="GO" id="GO:0042806">
    <property type="term" value="F:fucose binding"/>
    <property type="evidence" value="ECO:0007669"/>
    <property type="project" value="UniProtKB-ARBA"/>
</dbReference>
<dbReference type="InterPro" id="IPR006585">
    <property type="entry name" value="FTP1"/>
</dbReference>
<dbReference type="GO" id="GO:0001868">
    <property type="term" value="P:regulation of complement activation, lectin pathway"/>
    <property type="evidence" value="ECO:0007669"/>
    <property type="project" value="UniProtKB-ARBA"/>
</dbReference>
<dbReference type="Gene3D" id="2.10.25.10">
    <property type="entry name" value="Laminin"/>
    <property type="match status" value="1"/>
</dbReference>